<feature type="chain" id="PRO_5025519959" description="Secreted protein" evidence="1">
    <location>
        <begin position="17"/>
        <end position="143"/>
    </location>
</feature>
<keyword evidence="3" id="KW-1185">Reference proteome</keyword>
<dbReference type="Ensembl" id="ENSRFET00010022490.1">
    <property type="protein sequence ID" value="ENSRFEP00010020644.1"/>
    <property type="gene ID" value="ENSRFEG00010013876.1"/>
</dbReference>
<evidence type="ECO:0000256" key="1">
    <source>
        <dbReference type="SAM" id="SignalP"/>
    </source>
</evidence>
<sequence length="143" mass="16255">MIHYCALTFPPGACSCVVLLSWVFRCARKKENTGEALSRWGRTNCPSIPEPSQTKFPEPCHIKIPEPCHTEIPEPCQTKFPEPCHTKVLEPCHTKIPEPSQTKFPEPCHTNFLGWPWGKLYNATKWLLLWHPGLAHGCPRATQ</sequence>
<reference evidence="2 3" key="2">
    <citation type="journal article" date="2018" name="Annu Rev Anim Biosci">
        <title>Bat Biology, Genomes, and the Bat1K Project: To Generate Chromosome-Level Genomes for All Living Bat Species.</title>
        <authorList>
            <person name="Teeling E.C."/>
            <person name="Vernes S.C."/>
            <person name="Davalos L.M."/>
            <person name="Ray D.A."/>
            <person name="Gilbert M.T.P."/>
            <person name="Myers E."/>
        </authorList>
    </citation>
    <scope>NUCLEOTIDE SEQUENCE</scope>
</reference>
<dbReference type="Proteomes" id="UP000472240">
    <property type="component" value="Chromosome 22"/>
</dbReference>
<feature type="signal peptide" evidence="1">
    <location>
        <begin position="1"/>
        <end position="16"/>
    </location>
</feature>
<organism evidence="2 3">
    <name type="scientific">Rhinolophus ferrumequinum</name>
    <name type="common">Greater horseshoe bat</name>
    <dbReference type="NCBI Taxonomy" id="59479"/>
    <lineage>
        <taxon>Eukaryota</taxon>
        <taxon>Metazoa</taxon>
        <taxon>Chordata</taxon>
        <taxon>Craniata</taxon>
        <taxon>Vertebrata</taxon>
        <taxon>Euteleostomi</taxon>
        <taxon>Mammalia</taxon>
        <taxon>Eutheria</taxon>
        <taxon>Laurasiatheria</taxon>
        <taxon>Chiroptera</taxon>
        <taxon>Yinpterochiroptera</taxon>
        <taxon>Rhinolophoidea</taxon>
        <taxon>Rhinolophidae</taxon>
        <taxon>Rhinolophinae</taxon>
        <taxon>Rhinolophus</taxon>
    </lineage>
</organism>
<protein>
    <recommendedName>
        <fullName evidence="4">Secreted protein</fullName>
    </recommendedName>
</protein>
<name>A0A671F520_RHIFE</name>
<reference evidence="2" key="5">
    <citation type="submission" date="2025-09" db="UniProtKB">
        <authorList>
            <consortium name="Ensembl"/>
        </authorList>
    </citation>
    <scope>IDENTIFICATION</scope>
</reference>
<dbReference type="GeneTree" id="ENSGT01150000289426"/>
<keyword evidence="1" id="KW-0732">Signal</keyword>
<accession>A0A671F520</accession>
<dbReference type="Pfam" id="PF02389">
    <property type="entry name" value="Cornifin"/>
    <property type="match status" value="1"/>
</dbReference>
<evidence type="ECO:0008006" key="4">
    <source>
        <dbReference type="Google" id="ProtNLM"/>
    </source>
</evidence>
<reference evidence="2 3" key="1">
    <citation type="journal article" date="2015" name="Annu Rev Anim Biosci">
        <title>The Genome 10K Project: a way forward.</title>
        <authorList>
            <person name="Koepfli K.P."/>
            <person name="Paten B."/>
            <person name="O'Brien S.J."/>
            <person name="Koepfli K.P."/>
            <person name="Paten B."/>
            <person name="Antunes A."/>
            <person name="Belov K."/>
            <person name="Bustamante C."/>
            <person name="Castoe T.A."/>
            <person name="Clawson H."/>
            <person name="Crawford A.J."/>
            <person name="Diekhans M."/>
            <person name="Distel D."/>
            <person name="Durbin R."/>
            <person name="Earl D."/>
            <person name="Fujita M.K."/>
            <person name="Gamble T."/>
            <person name="Georges A."/>
            <person name="Gemmell N."/>
            <person name="Gilbert M.T."/>
            <person name="Graves J.M."/>
            <person name="Green R.E."/>
            <person name="Hickey G."/>
            <person name="Jarvis E.D."/>
            <person name="Johnson W."/>
            <person name="Komissarov A."/>
            <person name="Korf I."/>
            <person name="Kuhn R."/>
            <person name="Larkin D.M."/>
            <person name="Lewin H."/>
            <person name="Lopez J.V."/>
            <person name="Ma J."/>
            <person name="Marques-Bonet T."/>
            <person name="Miller W."/>
            <person name="Murphy R."/>
            <person name="Pevzner P."/>
            <person name="Shapiro B."/>
            <person name="Steiner C."/>
            <person name="Tamazian G."/>
            <person name="Venkatesh B."/>
            <person name="Wang J."/>
            <person name="Wayne R."/>
            <person name="Wiley E."/>
            <person name="Yang H."/>
            <person name="Zhang G."/>
            <person name="Haussler D."/>
            <person name="Ryder O."/>
            <person name="O'Brien S.J."/>
        </authorList>
    </citation>
    <scope>NUCLEOTIDE SEQUENCE</scope>
</reference>
<dbReference type="InParanoid" id="A0A671F520"/>
<dbReference type="AlphaFoldDB" id="A0A671F520"/>
<evidence type="ECO:0000313" key="2">
    <source>
        <dbReference type="Ensembl" id="ENSRFEP00010020644.1"/>
    </source>
</evidence>
<proteinExistence type="predicted"/>
<reference evidence="2" key="4">
    <citation type="submission" date="2025-08" db="UniProtKB">
        <authorList>
            <consortium name="Ensembl"/>
        </authorList>
    </citation>
    <scope>IDENTIFICATION</scope>
</reference>
<reference evidence="3" key="3">
    <citation type="submission" date="2018-12" db="EMBL/GenBank/DDBJ databases">
        <title>G10K-VGP greater horseshoe bat female genome, primary haplotype.</title>
        <authorList>
            <person name="Teeling E."/>
            <person name="Myers G."/>
            <person name="Vernes S."/>
            <person name="Pippel M."/>
            <person name="Winkler S."/>
            <person name="Fedrigo O."/>
            <person name="Rhie A."/>
            <person name="Koren S."/>
            <person name="Phillippy A."/>
            <person name="Lewin H."/>
            <person name="Damas J."/>
            <person name="Howe K."/>
            <person name="Mountcastle J."/>
            <person name="Jarvis E.D."/>
        </authorList>
    </citation>
    <scope>NUCLEOTIDE SEQUENCE [LARGE SCALE GENOMIC DNA]</scope>
</reference>
<evidence type="ECO:0000313" key="3">
    <source>
        <dbReference type="Proteomes" id="UP000472240"/>
    </source>
</evidence>